<dbReference type="PROSITE" id="PS50001">
    <property type="entry name" value="SH2"/>
    <property type="match status" value="1"/>
</dbReference>
<feature type="compositionally biased region" description="Polar residues" evidence="3">
    <location>
        <begin position="514"/>
        <end position="529"/>
    </location>
</feature>
<evidence type="ECO:0000313" key="5">
    <source>
        <dbReference type="Proteomes" id="UP000515152"/>
    </source>
</evidence>
<feature type="compositionally biased region" description="Polar residues" evidence="3">
    <location>
        <begin position="379"/>
        <end position="395"/>
    </location>
</feature>
<gene>
    <name evidence="6" type="primary">si:ch73-109i22.2</name>
</gene>
<dbReference type="AlphaFoldDB" id="A0A6P8GVM1"/>
<evidence type="ECO:0000256" key="1">
    <source>
        <dbReference type="ARBA" id="ARBA00022999"/>
    </source>
</evidence>
<feature type="compositionally biased region" description="Pro residues" evidence="3">
    <location>
        <begin position="561"/>
        <end position="572"/>
    </location>
</feature>
<dbReference type="RefSeq" id="XP_031442553.1">
    <property type="nucleotide sequence ID" value="XM_031586693.2"/>
</dbReference>
<dbReference type="PRINTS" id="PR00401">
    <property type="entry name" value="SH2DOMAIN"/>
</dbReference>
<feature type="region of interest" description="Disordered" evidence="3">
    <location>
        <begin position="472"/>
        <end position="572"/>
    </location>
</feature>
<evidence type="ECO:0000313" key="6">
    <source>
        <dbReference type="RefSeq" id="XP_031442553.1"/>
    </source>
</evidence>
<feature type="region of interest" description="Disordered" evidence="3">
    <location>
        <begin position="43"/>
        <end position="99"/>
    </location>
</feature>
<feature type="region of interest" description="Disordered" evidence="3">
    <location>
        <begin position="268"/>
        <end position="300"/>
    </location>
</feature>
<dbReference type="GO" id="GO:0005737">
    <property type="term" value="C:cytoplasm"/>
    <property type="evidence" value="ECO:0007669"/>
    <property type="project" value="TreeGrafter"/>
</dbReference>
<evidence type="ECO:0000256" key="3">
    <source>
        <dbReference type="SAM" id="MobiDB-lite"/>
    </source>
</evidence>
<dbReference type="InterPro" id="IPR036860">
    <property type="entry name" value="SH2_dom_sf"/>
</dbReference>
<accession>A0A6P8GVM1</accession>
<feature type="domain" description="SH2" evidence="4">
    <location>
        <begin position="153"/>
        <end position="250"/>
    </location>
</feature>
<name>A0A6P8GVM1_CLUHA</name>
<reference evidence="6" key="1">
    <citation type="submission" date="2025-08" db="UniProtKB">
        <authorList>
            <consortium name="RefSeq"/>
        </authorList>
    </citation>
    <scope>IDENTIFICATION</scope>
</reference>
<feature type="compositionally biased region" description="Polar residues" evidence="3">
    <location>
        <begin position="355"/>
        <end position="365"/>
    </location>
</feature>
<organism evidence="5 6">
    <name type="scientific">Clupea harengus</name>
    <name type="common">Atlantic herring</name>
    <dbReference type="NCBI Taxonomy" id="7950"/>
    <lineage>
        <taxon>Eukaryota</taxon>
        <taxon>Metazoa</taxon>
        <taxon>Chordata</taxon>
        <taxon>Craniata</taxon>
        <taxon>Vertebrata</taxon>
        <taxon>Euteleostomi</taxon>
        <taxon>Actinopterygii</taxon>
        <taxon>Neopterygii</taxon>
        <taxon>Teleostei</taxon>
        <taxon>Clupei</taxon>
        <taxon>Clupeiformes</taxon>
        <taxon>Clupeoidei</taxon>
        <taxon>Clupeidae</taxon>
        <taxon>Clupea</taxon>
    </lineage>
</organism>
<feature type="compositionally biased region" description="Polar residues" evidence="3">
    <location>
        <begin position="481"/>
        <end position="494"/>
    </location>
</feature>
<dbReference type="Gene3D" id="3.30.505.10">
    <property type="entry name" value="SH2 domain"/>
    <property type="match status" value="1"/>
</dbReference>
<dbReference type="SUPFAM" id="SSF55550">
    <property type="entry name" value="SH2 domain"/>
    <property type="match status" value="1"/>
</dbReference>
<dbReference type="PANTHER" id="PTHR14388:SF23">
    <property type="entry name" value="SI:CH73-109I22.2"/>
    <property type="match status" value="1"/>
</dbReference>
<proteinExistence type="predicted"/>
<evidence type="ECO:0000259" key="4">
    <source>
        <dbReference type="PROSITE" id="PS50001"/>
    </source>
</evidence>
<keyword evidence="5" id="KW-1185">Reference proteome</keyword>
<sequence>MRTCAPTCRYKQIRGETSTHTAPLFQNSNMDFDYQMLKDVEGKQREERISTLPIPMPRPSGAQDQPASHKPPVKPRRSLKCRPVAQQERGPPNPPANHVTNEVVAKRLSPAMMLGPAGTLEALSPSLRAHTLLWFHRSQLPRLQVQGQPLPRWLHGFATRREAEQLLHDQPLGCFLLRLSESKIGFVLSYRGQDRCRHFIIEEEDGGPSGKGEKYLIAGENSRHCSLEELITYYTHNPVGPFDEMLTVPCTKANGLSDDIIRKGVGETKQGKETCGQDSVAHSPKPALTSVPEPGESTPRDIPEYAVVRKALKKSHSLPETVNVPVTAPPGLQQVFKPPSCYKEDTVCHDRPSGESDTPATNNPTDAAYARVNKPPRAMTQTPLASVSSSASTLQGAMAHSAPTSPQASAEQKYWHLEPEHTYEETPATATREPIDFYAMGRRREVERNEGISGNHIYSEVNVRGAREIATLPPEPAPARPSNTATLPASSRTTPNLPLRPPPRHPNLFPRADSSVQNFSGPPLSTSPSRAGHFHANPSGRLPPSDPSAIYEQIPERSSGPRPPLPPLNPKH</sequence>
<dbReference type="PANTHER" id="PTHR14388">
    <property type="entry name" value="T CELL-SPECIFIC ADAPTER PROTEIN TSAD"/>
    <property type="match status" value="1"/>
</dbReference>
<dbReference type="Proteomes" id="UP000515152">
    <property type="component" value="Chromosome 19"/>
</dbReference>
<dbReference type="KEGG" id="char:105905329"/>
<dbReference type="Pfam" id="PF00017">
    <property type="entry name" value="SH2"/>
    <property type="match status" value="1"/>
</dbReference>
<protein>
    <submittedName>
        <fullName evidence="6">SH2 domain-containing protein 2A</fullName>
    </submittedName>
</protein>
<dbReference type="FunFam" id="3.30.505.10:FF:000103">
    <property type="entry name" value="Si:ch73-109i22.2"/>
    <property type="match status" value="1"/>
</dbReference>
<dbReference type="GeneID" id="105905329"/>
<dbReference type="OrthoDB" id="67310at2759"/>
<feature type="compositionally biased region" description="Basic residues" evidence="3">
    <location>
        <begin position="71"/>
        <end position="80"/>
    </location>
</feature>
<feature type="region of interest" description="Disordered" evidence="3">
    <location>
        <begin position="346"/>
        <end position="412"/>
    </location>
</feature>
<evidence type="ECO:0000256" key="2">
    <source>
        <dbReference type="PROSITE-ProRule" id="PRU00191"/>
    </source>
</evidence>
<dbReference type="SMART" id="SM00252">
    <property type="entry name" value="SH2"/>
    <property type="match status" value="1"/>
</dbReference>
<dbReference type="InterPro" id="IPR000980">
    <property type="entry name" value="SH2"/>
</dbReference>
<keyword evidence="1 2" id="KW-0727">SH2 domain</keyword>